<protein>
    <submittedName>
        <fullName evidence="3">OmpA family protein</fullName>
    </submittedName>
</protein>
<feature type="domain" description="OmpA-like" evidence="2">
    <location>
        <begin position="500"/>
        <end position="560"/>
    </location>
</feature>
<sequence length="589" mass="64396">MTDKGPTSAPVDDSLDKIRELLIGRDDKYIEDKLNRNAKGVVSGVVSEALLDRETKDGSVNKVLVPLVEKSLHRSIEANSDKIVGTLYPLVGTLVRKAVSAFLVDFVEKTNALIEHSLSPKSITWRFKAWQSGVRYSDYVASQVYQYQVQQLFVIHRETGTLLHTVSSDPQKSKDADLISSMLVAINDFVADAFSPSKAAYDNELGEIKTDDFTLLINLGPQAILVAAVIGSAPPEIRGKFQLALEEFHQFYQKPLLEYKGDNRPFEGCGTLLNDCLVSEKKEAKQGKKKRLAGTLLVVLAIVSLLTLAFFRIELALLQNNIDTLPPEPGIVLSRTEINNGKIHLRLLRDPAAPSAREWLRRYGVETDDVSISESSFVSLHNAVIETKLLNLISAYPSLSIAREEANNLRLSGSISAAQYSLLLQKVNAIPGISQLNINANNITIPPVATDNSATLSAALAKQIASEVSGITLNFKKNQNTLAVSEMEKFNRLTLLLTQLQDVAHQINLSVAVFIMGASDRSGTTAKNKTLSRARADNVKNLLVSNGVDESLLLPMGLGSLPLNENAMGRTVFLNVLISEAKTTEDKNP</sequence>
<proteinExistence type="predicted"/>
<dbReference type="Gene3D" id="3.30.1330.60">
    <property type="entry name" value="OmpA-like domain"/>
    <property type="match status" value="1"/>
</dbReference>
<accession>A0A7X5LNF3</accession>
<reference evidence="3 4" key="1">
    <citation type="submission" date="2020-01" db="EMBL/GenBank/DDBJ databases">
        <authorList>
            <person name="Chen J."/>
            <person name="Zhu S."/>
            <person name="Yang J."/>
        </authorList>
    </citation>
    <scope>NUCLEOTIDE SEQUENCE [LARGE SCALE GENOMIC DNA]</scope>
    <source>
        <strain evidence="3 4">345S023</strain>
    </source>
</reference>
<feature type="transmembrane region" description="Helical" evidence="1">
    <location>
        <begin position="292"/>
        <end position="311"/>
    </location>
</feature>
<keyword evidence="1" id="KW-0472">Membrane</keyword>
<gene>
    <name evidence="3" type="ORF">GTH32_15400</name>
</gene>
<keyword evidence="1" id="KW-1133">Transmembrane helix</keyword>
<dbReference type="InterPro" id="IPR036737">
    <property type="entry name" value="OmpA-like_sf"/>
</dbReference>
<dbReference type="RefSeq" id="WP_163087379.1">
    <property type="nucleotide sequence ID" value="NZ_JAAAWN010000024.1"/>
</dbReference>
<dbReference type="EMBL" id="JAAAWN010000024">
    <property type="protein sequence ID" value="NDV92559.1"/>
    <property type="molecule type" value="Genomic_DNA"/>
</dbReference>
<comment type="caution">
    <text evidence="3">The sequence shown here is derived from an EMBL/GenBank/DDBJ whole genome shotgun (WGS) entry which is preliminary data.</text>
</comment>
<dbReference type="Proteomes" id="UP000470213">
    <property type="component" value="Unassembled WGS sequence"/>
</dbReference>
<evidence type="ECO:0000256" key="1">
    <source>
        <dbReference type="SAM" id="Phobius"/>
    </source>
</evidence>
<evidence type="ECO:0000259" key="2">
    <source>
        <dbReference type="Pfam" id="PF00691"/>
    </source>
</evidence>
<dbReference type="AlphaFoldDB" id="A0A7X5LNF3"/>
<evidence type="ECO:0000313" key="4">
    <source>
        <dbReference type="Proteomes" id="UP000470213"/>
    </source>
</evidence>
<keyword evidence="4" id="KW-1185">Reference proteome</keyword>
<name>A0A7X5LNF3_9ALTE</name>
<organism evidence="3 4">
    <name type="scientific">Alteromonas profundi</name>
    <dbReference type="NCBI Taxonomy" id="2696062"/>
    <lineage>
        <taxon>Bacteria</taxon>
        <taxon>Pseudomonadati</taxon>
        <taxon>Pseudomonadota</taxon>
        <taxon>Gammaproteobacteria</taxon>
        <taxon>Alteromonadales</taxon>
        <taxon>Alteromonadaceae</taxon>
        <taxon>Alteromonas/Salinimonas group</taxon>
        <taxon>Alteromonas</taxon>
    </lineage>
</organism>
<dbReference type="InterPro" id="IPR006665">
    <property type="entry name" value="OmpA-like"/>
</dbReference>
<dbReference type="SUPFAM" id="SSF103088">
    <property type="entry name" value="OmpA-like"/>
    <property type="match status" value="1"/>
</dbReference>
<dbReference type="Pfam" id="PF00691">
    <property type="entry name" value="OmpA"/>
    <property type="match status" value="1"/>
</dbReference>
<evidence type="ECO:0000313" key="3">
    <source>
        <dbReference type="EMBL" id="NDV92559.1"/>
    </source>
</evidence>
<keyword evidence="1" id="KW-0812">Transmembrane</keyword>